<feature type="transmembrane region" description="Helical" evidence="11">
    <location>
        <begin position="129"/>
        <end position="153"/>
    </location>
</feature>
<evidence type="ECO:0000256" key="8">
    <source>
        <dbReference type="ARBA" id="ARBA00022989"/>
    </source>
</evidence>
<keyword evidence="7" id="KW-0972">Capsule biogenesis/degradation</keyword>
<name>A0ABD4R2F2_9ENTR</name>
<keyword evidence="10 11" id="KW-0472">Membrane</keyword>
<dbReference type="PROSITE" id="PS51012">
    <property type="entry name" value="ABC_TM2"/>
    <property type="match status" value="1"/>
</dbReference>
<comment type="caution">
    <text evidence="13">The sequence shown here is derived from an EMBL/GenBank/DDBJ whole genome shotgun (WGS) entry which is preliminary data.</text>
</comment>
<dbReference type="Pfam" id="PF01061">
    <property type="entry name" value="ABC2_membrane"/>
    <property type="match status" value="1"/>
</dbReference>
<keyword evidence="8 11" id="KW-1133">Transmembrane helix</keyword>
<dbReference type="PIRSF" id="PIRSF006648">
    <property type="entry name" value="DrrB"/>
    <property type="match status" value="1"/>
</dbReference>
<evidence type="ECO:0000256" key="10">
    <source>
        <dbReference type="ARBA" id="ARBA00023136"/>
    </source>
</evidence>
<protein>
    <recommendedName>
        <fullName evidence="11">Transport permease protein</fullName>
    </recommendedName>
</protein>
<keyword evidence="5" id="KW-0762">Sugar transport</keyword>
<evidence type="ECO:0000256" key="9">
    <source>
        <dbReference type="ARBA" id="ARBA00023047"/>
    </source>
</evidence>
<comment type="subcellular location">
    <subcellularLocation>
        <location evidence="11">Cell inner membrane</location>
        <topology evidence="11">Multi-pass membrane protein</topology>
    </subcellularLocation>
    <subcellularLocation>
        <location evidence="1">Cell membrane</location>
        <topology evidence="1">Multi-pass membrane protein</topology>
    </subcellularLocation>
</comment>
<dbReference type="PRINTS" id="PR00164">
    <property type="entry name" value="ABC2TRNSPORT"/>
</dbReference>
<comment type="similarity">
    <text evidence="2 11">Belongs to the ABC-2 integral membrane protein family.</text>
</comment>
<feature type="transmembrane region" description="Helical" evidence="11">
    <location>
        <begin position="12"/>
        <end position="35"/>
    </location>
</feature>
<keyword evidence="6 11" id="KW-0812">Transmembrane</keyword>
<dbReference type="PANTHER" id="PTHR30413:SF10">
    <property type="entry name" value="CAPSULE POLYSACCHARIDE EXPORT INNER-MEMBRANE PROTEIN CTRC"/>
    <property type="match status" value="1"/>
</dbReference>
<evidence type="ECO:0000256" key="2">
    <source>
        <dbReference type="ARBA" id="ARBA00007783"/>
    </source>
</evidence>
<evidence type="ECO:0000256" key="3">
    <source>
        <dbReference type="ARBA" id="ARBA00022448"/>
    </source>
</evidence>
<feature type="domain" description="ABC transmembrane type-2" evidence="12">
    <location>
        <begin position="15"/>
        <end position="242"/>
    </location>
</feature>
<dbReference type="GO" id="GO:0005886">
    <property type="term" value="C:plasma membrane"/>
    <property type="evidence" value="ECO:0007669"/>
    <property type="project" value="UniProtKB-SubCell"/>
</dbReference>
<dbReference type="AlphaFoldDB" id="A0ABD4R2F2"/>
<dbReference type="RefSeq" id="WP_084832800.1">
    <property type="nucleotide sequence ID" value="NZ_JACRVG010000004.1"/>
</dbReference>
<accession>A0ABD4R2F2</accession>
<feature type="transmembrane region" description="Helical" evidence="11">
    <location>
        <begin position="218"/>
        <end position="239"/>
    </location>
</feature>
<evidence type="ECO:0000256" key="5">
    <source>
        <dbReference type="ARBA" id="ARBA00022597"/>
    </source>
</evidence>
<keyword evidence="9" id="KW-0625">Polysaccharide transport</keyword>
<reference evidence="13 14" key="1">
    <citation type="journal article" date="2021" name="Clin. Infect. Dis.">
        <title>Rapid development of cefiderocol resistance in carbapenem-resistant Enterobacter cloacae during therapy is associated with heterogeneous mutations in the catecholate siderophore receptor cira.</title>
        <authorList>
            <person name="Klein S."/>
            <person name="Boutin S."/>
            <person name="Kocer K."/>
            <person name="Fiedler M.O."/>
            <person name="Storzinger D."/>
            <person name="Weigand M.A."/>
            <person name="Tan B."/>
            <person name="Richter D."/>
            <person name="Rupp C."/>
            <person name="Mieth M."/>
            <person name="Mehrabi A."/>
            <person name="Hackert T."/>
            <person name="Zimmermann S."/>
            <person name="Heeg K."/>
            <person name="Nurjadi D."/>
        </authorList>
    </citation>
    <scope>NUCLEOTIDE SEQUENCE [LARGE SCALE GENOMIC DNA]</scope>
    <source>
        <strain evidence="13 14">BK34275</strain>
    </source>
</reference>
<evidence type="ECO:0000256" key="7">
    <source>
        <dbReference type="ARBA" id="ARBA00022903"/>
    </source>
</evidence>
<proteinExistence type="inferred from homology"/>
<evidence type="ECO:0000256" key="11">
    <source>
        <dbReference type="RuleBase" id="RU361157"/>
    </source>
</evidence>
<dbReference type="InterPro" id="IPR000412">
    <property type="entry name" value="ABC_2_transport"/>
</dbReference>
<dbReference type="Proteomes" id="UP000813349">
    <property type="component" value="Unassembled WGS sequence"/>
</dbReference>
<dbReference type="InterPro" id="IPR047817">
    <property type="entry name" value="ABC2_TM_bact-type"/>
</dbReference>
<feature type="transmembrane region" description="Helical" evidence="11">
    <location>
        <begin position="96"/>
        <end position="123"/>
    </location>
</feature>
<sequence>MTKRDILGKYKGSAIGVLWSLINPMLMLIIYTLVFSVVFKARWGTGAVDEPKTQFAVILFVGLIIHSFISECLVRSPNLILQYSNYVKKVVFPLEILPLVTVLSALFHSVISYVVLCIAFFMFNGYLHWTIIFAPLVFLPLFVLSLGLVWLISSLGVYIRDIGQSIGIIVTILMFLSPVFYPLSALPKTMQSIVLLNPLTYIIEQSRNVIVWGKLPDFYGLSLYLSISIVISTLCYIWFQKTRKGFADVI</sequence>
<dbReference type="InterPro" id="IPR013525">
    <property type="entry name" value="ABC2_TM"/>
</dbReference>
<feature type="transmembrane region" description="Helical" evidence="11">
    <location>
        <begin position="55"/>
        <end position="75"/>
    </location>
</feature>
<dbReference type="PANTHER" id="PTHR30413">
    <property type="entry name" value="INNER MEMBRANE TRANSPORT PERMEASE"/>
    <property type="match status" value="1"/>
</dbReference>
<evidence type="ECO:0000256" key="1">
    <source>
        <dbReference type="ARBA" id="ARBA00004651"/>
    </source>
</evidence>
<organism evidence="13 14">
    <name type="scientific">Enterobacter roggenkampii</name>
    <dbReference type="NCBI Taxonomy" id="1812935"/>
    <lineage>
        <taxon>Bacteria</taxon>
        <taxon>Pseudomonadati</taxon>
        <taxon>Pseudomonadota</taxon>
        <taxon>Gammaproteobacteria</taxon>
        <taxon>Enterobacterales</taxon>
        <taxon>Enterobacteriaceae</taxon>
        <taxon>Enterobacter</taxon>
        <taxon>Enterobacter cloacae complex</taxon>
    </lineage>
</organism>
<keyword evidence="3 11" id="KW-0813">Transport</keyword>
<keyword evidence="4 11" id="KW-1003">Cell membrane</keyword>
<evidence type="ECO:0000313" key="14">
    <source>
        <dbReference type="Proteomes" id="UP000813349"/>
    </source>
</evidence>
<evidence type="ECO:0000256" key="6">
    <source>
        <dbReference type="ARBA" id="ARBA00022692"/>
    </source>
</evidence>
<evidence type="ECO:0000259" key="12">
    <source>
        <dbReference type="PROSITE" id="PS51012"/>
    </source>
</evidence>
<gene>
    <name evidence="13" type="ORF">J0A64_04865</name>
</gene>
<evidence type="ECO:0000256" key="4">
    <source>
        <dbReference type="ARBA" id="ARBA00022475"/>
    </source>
</evidence>
<evidence type="ECO:0000313" key="13">
    <source>
        <dbReference type="EMBL" id="MBU3765931.1"/>
    </source>
</evidence>
<dbReference type="GO" id="GO:0015774">
    <property type="term" value="P:polysaccharide transport"/>
    <property type="evidence" value="ECO:0007669"/>
    <property type="project" value="UniProtKB-KW"/>
</dbReference>
<dbReference type="EMBL" id="JAFKCP010000002">
    <property type="protein sequence ID" value="MBU3765931.1"/>
    <property type="molecule type" value="Genomic_DNA"/>
</dbReference>
<feature type="transmembrane region" description="Helical" evidence="11">
    <location>
        <begin position="165"/>
        <end position="183"/>
    </location>
</feature>